<evidence type="ECO:0000256" key="3">
    <source>
        <dbReference type="ARBA" id="ARBA00023163"/>
    </source>
</evidence>
<dbReference type="EMBL" id="FMUE01000011">
    <property type="protein sequence ID" value="SCX32185.1"/>
    <property type="molecule type" value="Genomic_DNA"/>
</dbReference>
<proteinExistence type="predicted"/>
<dbReference type="PROSITE" id="PS00041">
    <property type="entry name" value="HTH_ARAC_FAMILY_1"/>
    <property type="match status" value="1"/>
</dbReference>
<dbReference type="PANTHER" id="PTHR46796">
    <property type="entry name" value="HTH-TYPE TRANSCRIPTIONAL ACTIVATOR RHAS-RELATED"/>
    <property type="match status" value="1"/>
</dbReference>
<dbReference type="PANTHER" id="PTHR46796:SF14">
    <property type="entry name" value="TRANSCRIPTIONAL REGULATORY PROTEIN"/>
    <property type="match status" value="1"/>
</dbReference>
<protein>
    <submittedName>
        <fullName evidence="5">L-rhamnose operon transcriptional activator RhaR</fullName>
    </submittedName>
</protein>
<dbReference type="PROSITE" id="PS01124">
    <property type="entry name" value="HTH_ARAC_FAMILY_2"/>
    <property type="match status" value="1"/>
</dbReference>
<dbReference type="Proteomes" id="UP000187891">
    <property type="component" value="Unassembled WGS sequence"/>
</dbReference>
<dbReference type="PRINTS" id="PR00032">
    <property type="entry name" value="HTHARAC"/>
</dbReference>
<sequence length="303" mass="33179">MSAAPDDKGLPIPGKTSDKFGCTLTQLSINQSLSSSNIDIFRKATQSTALDQVKTFGSNQGFVVGVSLRTGHQRRIFHENHATNHDFSENAIYIRDLSDNYKADLSTPFDFMLFQISPSSLAKIAEDADVGGVTLLTTETACKDIVLANLARALLPALQRPEEANALFVDQMTTAIGTYLVQRYGGKTVPAVSKARTLSRAHLEMAKSILLEHVEGQVSIADVAEACNLSRGYFIRAFREATGLTPYQWLLNQRIDRARHMISATSISLAEIAVACGFADQSHFTRVFSAFMGTTPGTWRRNI</sequence>
<dbReference type="Pfam" id="PF12833">
    <property type="entry name" value="HTH_18"/>
    <property type="match status" value="1"/>
</dbReference>
<keyword evidence="1" id="KW-0805">Transcription regulation</keyword>
<dbReference type="SUPFAM" id="SSF46689">
    <property type="entry name" value="Homeodomain-like"/>
    <property type="match status" value="2"/>
</dbReference>
<name>A0A1R3U630_9HYPH</name>
<evidence type="ECO:0000313" key="5">
    <source>
        <dbReference type="EMBL" id="SCX32185.1"/>
    </source>
</evidence>
<evidence type="ECO:0000256" key="1">
    <source>
        <dbReference type="ARBA" id="ARBA00023015"/>
    </source>
</evidence>
<dbReference type="InterPro" id="IPR018060">
    <property type="entry name" value="HTH_AraC"/>
</dbReference>
<reference evidence="6" key="1">
    <citation type="submission" date="2016-10" db="EMBL/GenBank/DDBJ databases">
        <authorList>
            <person name="Wibberg D."/>
        </authorList>
    </citation>
    <scope>NUCLEOTIDE SEQUENCE [LARGE SCALE GENOMIC DNA]</scope>
</reference>
<accession>A0A1R3U630</accession>
<dbReference type="GO" id="GO:0003700">
    <property type="term" value="F:DNA-binding transcription factor activity"/>
    <property type="evidence" value="ECO:0007669"/>
    <property type="project" value="InterPro"/>
</dbReference>
<dbReference type="SMART" id="SM00342">
    <property type="entry name" value="HTH_ARAC"/>
    <property type="match status" value="1"/>
</dbReference>
<dbReference type="InterPro" id="IPR009057">
    <property type="entry name" value="Homeodomain-like_sf"/>
</dbReference>
<organism evidence="5 6">
    <name type="scientific">Agrobacterium rosae</name>
    <dbReference type="NCBI Taxonomy" id="1972867"/>
    <lineage>
        <taxon>Bacteria</taxon>
        <taxon>Pseudomonadati</taxon>
        <taxon>Pseudomonadota</taxon>
        <taxon>Alphaproteobacteria</taxon>
        <taxon>Hyphomicrobiales</taxon>
        <taxon>Rhizobiaceae</taxon>
        <taxon>Rhizobium/Agrobacterium group</taxon>
        <taxon>Agrobacterium</taxon>
    </lineage>
</organism>
<gene>
    <name evidence="5" type="primary">rhaR_1</name>
    <name evidence="5" type="ORF">DSM25559_3858</name>
</gene>
<dbReference type="InterPro" id="IPR020449">
    <property type="entry name" value="Tscrpt_reg_AraC-type_HTH"/>
</dbReference>
<evidence type="ECO:0000313" key="6">
    <source>
        <dbReference type="Proteomes" id="UP000187891"/>
    </source>
</evidence>
<evidence type="ECO:0000256" key="2">
    <source>
        <dbReference type="ARBA" id="ARBA00023125"/>
    </source>
</evidence>
<dbReference type="Gene3D" id="1.10.10.60">
    <property type="entry name" value="Homeodomain-like"/>
    <property type="match status" value="2"/>
</dbReference>
<evidence type="ECO:0000259" key="4">
    <source>
        <dbReference type="PROSITE" id="PS01124"/>
    </source>
</evidence>
<dbReference type="GO" id="GO:0043565">
    <property type="term" value="F:sequence-specific DNA binding"/>
    <property type="evidence" value="ECO:0007669"/>
    <property type="project" value="InterPro"/>
</dbReference>
<keyword evidence="2" id="KW-0238">DNA-binding</keyword>
<dbReference type="STRING" id="1907666.DSM25559_3858"/>
<dbReference type="InterPro" id="IPR050204">
    <property type="entry name" value="AraC_XylS_family_regulators"/>
</dbReference>
<dbReference type="InterPro" id="IPR018062">
    <property type="entry name" value="HTH_AraC-typ_CS"/>
</dbReference>
<feature type="domain" description="HTH araC/xylS-type" evidence="4">
    <location>
        <begin position="204"/>
        <end position="302"/>
    </location>
</feature>
<dbReference type="AlphaFoldDB" id="A0A1R3U630"/>
<keyword evidence="3" id="KW-0804">Transcription</keyword>